<dbReference type="SUPFAM" id="SSF53822">
    <property type="entry name" value="Periplasmic binding protein-like I"/>
    <property type="match status" value="1"/>
</dbReference>
<keyword evidence="3" id="KW-0804">Transcription</keyword>
<evidence type="ECO:0000256" key="3">
    <source>
        <dbReference type="ARBA" id="ARBA00023163"/>
    </source>
</evidence>
<dbReference type="EMBL" id="JACBYQ010000002">
    <property type="protein sequence ID" value="NYE96134.1"/>
    <property type="molecule type" value="Genomic_DNA"/>
</dbReference>
<dbReference type="InterPro" id="IPR000843">
    <property type="entry name" value="HTH_LacI"/>
</dbReference>
<comment type="caution">
    <text evidence="5">The sequence shown here is derived from an EMBL/GenBank/DDBJ whole genome shotgun (WGS) entry which is preliminary data.</text>
</comment>
<dbReference type="Proteomes" id="UP000521748">
    <property type="component" value="Unassembled WGS sequence"/>
</dbReference>
<feature type="domain" description="HTH lacI-type" evidence="4">
    <location>
        <begin position="5"/>
        <end position="59"/>
    </location>
</feature>
<dbReference type="PANTHER" id="PTHR30146">
    <property type="entry name" value="LACI-RELATED TRANSCRIPTIONAL REPRESSOR"/>
    <property type="match status" value="1"/>
</dbReference>
<dbReference type="AlphaFoldDB" id="A0A7Y9LV45"/>
<protein>
    <submittedName>
        <fullName evidence="5">DNA-binding LacI/PurR family transcriptional regulator</fullName>
    </submittedName>
</protein>
<sequence length="348" mass="37480">MNRPPTVLDVARAAGVSRQTVSNVLNTPEIVKAGTRERVQAVIAELGYRPNISARRLRTRQSSTIGFCLDPLSQGISSAVLDRYLHALTEQATARGMRILVYTAKDSGQEIGQFQRLLDEADVDAFVLTSTHDGDPRPGWLRQHGADFVTFGRPWGEADIDGSPQLWVDVDGAAGSAAACRHLLAQGARQIAFLGWPSPSGVGEDRLNGWRSVMLEQRNQGELGGLRWQCKDEVADAQRLVAQQLRRLDGPGELDGIVCASDTLALGALMALNAANLTSIPVIGFDNSPVSMALGISSIDQCLQDVAEGTLELLLGPEGNQVLKHQSNASRAHRLITPQLIVRTRSGV</sequence>
<organism evidence="5 6">
    <name type="scientific">Psychromicrobium silvestre</name>
    <dbReference type="NCBI Taxonomy" id="1645614"/>
    <lineage>
        <taxon>Bacteria</taxon>
        <taxon>Bacillati</taxon>
        <taxon>Actinomycetota</taxon>
        <taxon>Actinomycetes</taxon>
        <taxon>Micrococcales</taxon>
        <taxon>Micrococcaceae</taxon>
        <taxon>Psychromicrobium</taxon>
    </lineage>
</organism>
<reference evidence="5 6" key="1">
    <citation type="submission" date="2020-07" db="EMBL/GenBank/DDBJ databases">
        <title>Sequencing the genomes of 1000 actinobacteria strains.</title>
        <authorList>
            <person name="Klenk H.-P."/>
        </authorList>
    </citation>
    <scope>NUCLEOTIDE SEQUENCE [LARGE SCALE GENOMIC DNA]</scope>
    <source>
        <strain evidence="5 6">DSM 102047</strain>
    </source>
</reference>
<keyword evidence="6" id="KW-1185">Reference proteome</keyword>
<dbReference type="GO" id="GO:0003700">
    <property type="term" value="F:DNA-binding transcription factor activity"/>
    <property type="evidence" value="ECO:0007669"/>
    <property type="project" value="TreeGrafter"/>
</dbReference>
<keyword evidence="1" id="KW-0805">Transcription regulation</keyword>
<dbReference type="Pfam" id="PF13377">
    <property type="entry name" value="Peripla_BP_3"/>
    <property type="match status" value="1"/>
</dbReference>
<keyword evidence="2 5" id="KW-0238">DNA-binding</keyword>
<dbReference type="PRINTS" id="PR00036">
    <property type="entry name" value="HTHLACI"/>
</dbReference>
<evidence type="ECO:0000259" key="4">
    <source>
        <dbReference type="PROSITE" id="PS50932"/>
    </source>
</evidence>
<evidence type="ECO:0000313" key="5">
    <source>
        <dbReference type="EMBL" id="NYE96134.1"/>
    </source>
</evidence>
<proteinExistence type="predicted"/>
<dbReference type="Gene3D" id="3.40.50.2300">
    <property type="match status" value="2"/>
</dbReference>
<dbReference type="Gene3D" id="1.10.260.40">
    <property type="entry name" value="lambda repressor-like DNA-binding domains"/>
    <property type="match status" value="1"/>
</dbReference>
<dbReference type="GO" id="GO:0000976">
    <property type="term" value="F:transcription cis-regulatory region binding"/>
    <property type="evidence" value="ECO:0007669"/>
    <property type="project" value="TreeGrafter"/>
</dbReference>
<accession>A0A7Y9LV45</accession>
<dbReference type="InterPro" id="IPR046335">
    <property type="entry name" value="LacI/GalR-like_sensor"/>
</dbReference>
<evidence type="ECO:0000256" key="2">
    <source>
        <dbReference type="ARBA" id="ARBA00023125"/>
    </source>
</evidence>
<dbReference type="Pfam" id="PF00356">
    <property type="entry name" value="LacI"/>
    <property type="match status" value="1"/>
</dbReference>
<dbReference type="SUPFAM" id="SSF47413">
    <property type="entry name" value="lambda repressor-like DNA-binding domains"/>
    <property type="match status" value="1"/>
</dbReference>
<name>A0A7Y9LV45_9MICC</name>
<dbReference type="PROSITE" id="PS00356">
    <property type="entry name" value="HTH_LACI_1"/>
    <property type="match status" value="1"/>
</dbReference>
<dbReference type="PROSITE" id="PS50932">
    <property type="entry name" value="HTH_LACI_2"/>
    <property type="match status" value="1"/>
</dbReference>
<dbReference type="InterPro" id="IPR028082">
    <property type="entry name" value="Peripla_BP_I"/>
</dbReference>
<dbReference type="PANTHER" id="PTHR30146:SF109">
    <property type="entry name" value="HTH-TYPE TRANSCRIPTIONAL REGULATOR GALS"/>
    <property type="match status" value="1"/>
</dbReference>
<evidence type="ECO:0000313" key="6">
    <source>
        <dbReference type="Proteomes" id="UP000521748"/>
    </source>
</evidence>
<dbReference type="InterPro" id="IPR010982">
    <property type="entry name" value="Lambda_DNA-bd_dom_sf"/>
</dbReference>
<dbReference type="SMART" id="SM00354">
    <property type="entry name" value="HTH_LACI"/>
    <property type="match status" value="1"/>
</dbReference>
<gene>
    <name evidence="5" type="ORF">FHU41_002384</name>
</gene>
<evidence type="ECO:0000256" key="1">
    <source>
        <dbReference type="ARBA" id="ARBA00023015"/>
    </source>
</evidence>
<dbReference type="CDD" id="cd01392">
    <property type="entry name" value="HTH_LacI"/>
    <property type="match status" value="1"/>
</dbReference>